<dbReference type="InterPro" id="IPR051462">
    <property type="entry name" value="CBS_domain-containing"/>
</dbReference>
<evidence type="ECO:0000313" key="5">
    <source>
        <dbReference type="Proteomes" id="UP000276223"/>
    </source>
</evidence>
<dbReference type="AlphaFoldDB" id="A0A3N1UQN3"/>
<dbReference type="InterPro" id="IPR046342">
    <property type="entry name" value="CBS_dom_sf"/>
</dbReference>
<dbReference type="SUPFAM" id="SSF54631">
    <property type="entry name" value="CBS-domain pair"/>
    <property type="match status" value="1"/>
</dbReference>
<keyword evidence="1" id="KW-0677">Repeat</keyword>
<gene>
    <name evidence="4" type="ORF">EDC27_2286</name>
</gene>
<dbReference type="Pfam" id="PF00571">
    <property type="entry name" value="CBS"/>
    <property type="match status" value="2"/>
</dbReference>
<feature type="domain" description="CBS" evidence="3">
    <location>
        <begin position="7"/>
        <end position="65"/>
    </location>
</feature>
<dbReference type="CDD" id="cd04584">
    <property type="entry name" value="CBS_pair_AcuB_like"/>
    <property type="match status" value="1"/>
</dbReference>
<proteinExistence type="predicted"/>
<name>A0A3N1UQN3_9BACT</name>
<protein>
    <submittedName>
        <fullName evidence="4">Acetoin utilization protein AcuB</fullName>
    </submittedName>
</protein>
<dbReference type="Proteomes" id="UP000276223">
    <property type="component" value="Unassembled WGS sequence"/>
</dbReference>
<sequence length="202" mass="22245">MIVRHWMTTRVVTTAKEASVQDALKLMKRHSIRHLPVVQSDGTLDGWVTDADLRSVLIASMLEDLRVEDVMVRQPITVRPDDSLETAARLALENRIGGLPVVDDSKIVGVITVVDMLSAFISMLGLMQSSSRLDVKLVGPKQSLDSVTRLLQKQGAEIISVCHVRPTDAQEAVYSFRLKKCSMEPIIGSLKEEGIEVVSAEV</sequence>
<dbReference type="PANTHER" id="PTHR48108">
    <property type="entry name" value="CBS DOMAIN-CONTAINING PROTEIN CBSX2, CHLOROPLASTIC"/>
    <property type="match status" value="1"/>
</dbReference>
<keyword evidence="2" id="KW-0129">CBS domain</keyword>
<dbReference type="SMART" id="SM00116">
    <property type="entry name" value="CBS"/>
    <property type="match status" value="2"/>
</dbReference>
<dbReference type="InterPro" id="IPR000644">
    <property type="entry name" value="CBS_dom"/>
</dbReference>
<comment type="caution">
    <text evidence="4">The sequence shown here is derived from an EMBL/GenBank/DDBJ whole genome shotgun (WGS) entry which is preliminary data.</text>
</comment>
<organism evidence="4 5">
    <name type="scientific">Desulfosoma caldarium</name>
    <dbReference type="NCBI Taxonomy" id="610254"/>
    <lineage>
        <taxon>Bacteria</taxon>
        <taxon>Pseudomonadati</taxon>
        <taxon>Thermodesulfobacteriota</taxon>
        <taxon>Syntrophobacteria</taxon>
        <taxon>Syntrophobacterales</taxon>
        <taxon>Syntrophobacteraceae</taxon>
        <taxon>Desulfosoma</taxon>
    </lineage>
</organism>
<accession>A0A3N1UQN3</accession>
<evidence type="ECO:0000256" key="1">
    <source>
        <dbReference type="ARBA" id="ARBA00022737"/>
    </source>
</evidence>
<dbReference type="PROSITE" id="PS51371">
    <property type="entry name" value="CBS"/>
    <property type="match status" value="2"/>
</dbReference>
<dbReference type="PANTHER" id="PTHR48108:SF34">
    <property type="entry name" value="CBS DOMAIN-CONTAINING PROTEIN YHCV"/>
    <property type="match status" value="1"/>
</dbReference>
<dbReference type="EMBL" id="RJVA01000013">
    <property type="protein sequence ID" value="ROQ91010.1"/>
    <property type="molecule type" value="Genomic_DNA"/>
</dbReference>
<reference evidence="4 5" key="1">
    <citation type="submission" date="2018-11" db="EMBL/GenBank/DDBJ databases">
        <title>Genomic Encyclopedia of Type Strains, Phase IV (KMG-IV): sequencing the most valuable type-strain genomes for metagenomic binning, comparative biology and taxonomic classification.</title>
        <authorList>
            <person name="Goeker M."/>
        </authorList>
    </citation>
    <scope>NUCLEOTIDE SEQUENCE [LARGE SCALE GENOMIC DNA]</scope>
    <source>
        <strain evidence="4 5">DSM 22027</strain>
    </source>
</reference>
<evidence type="ECO:0000256" key="2">
    <source>
        <dbReference type="PROSITE-ProRule" id="PRU00703"/>
    </source>
</evidence>
<evidence type="ECO:0000259" key="3">
    <source>
        <dbReference type="PROSITE" id="PS51371"/>
    </source>
</evidence>
<feature type="domain" description="CBS" evidence="3">
    <location>
        <begin position="71"/>
        <end position="126"/>
    </location>
</feature>
<evidence type="ECO:0000313" key="4">
    <source>
        <dbReference type="EMBL" id="ROQ91010.1"/>
    </source>
</evidence>
<dbReference type="OrthoDB" id="9780653at2"/>
<dbReference type="Gene3D" id="3.10.580.10">
    <property type="entry name" value="CBS-domain"/>
    <property type="match status" value="2"/>
</dbReference>
<keyword evidence="5" id="KW-1185">Reference proteome</keyword>
<dbReference type="RefSeq" id="WP_123290736.1">
    <property type="nucleotide sequence ID" value="NZ_RJVA01000013.1"/>
</dbReference>